<evidence type="ECO:0000313" key="5">
    <source>
        <dbReference type="EMBL" id="RIB12925.1"/>
    </source>
</evidence>
<keyword evidence="6" id="KW-1185">Reference proteome</keyword>
<dbReference type="EMBL" id="QKWP01000976">
    <property type="protein sequence ID" value="RIB12925.1"/>
    <property type="molecule type" value="Genomic_DNA"/>
</dbReference>
<dbReference type="GO" id="GO:0006412">
    <property type="term" value="P:translation"/>
    <property type="evidence" value="ECO:0007669"/>
    <property type="project" value="InterPro"/>
</dbReference>
<dbReference type="STRING" id="44941.A0A397URU6"/>
<dbReference type="PANTHER" id="PTHR10544">
    <property type="entry name" value="60S RIBOSOMAL PROTEIN L28"/>
    <property type="match status" value="1"/>
</dbReference>
<name>A0A397URU6_9GLOM</name>
<feature type="domain" description="Ribosomal eL28/Mak16" evidence="4">
    <location>
        <begin position="13"/>
        <end position="128"/>
    </location>
</feature>
<dbReference type="GO" id="GO:1990904">
    <property type="term" value="C:ribonucleoprotein complex"/>
    <property type="evidence" value="ECO:0007669"/>
    <property type="project" value="UniProtKB-KW"/>
</dbReference>
<dbReference type="AlphaFoldDB" id="A0A397URU6"/>
<dbReference type="GO" id="GO:0005840">
    <property type="term" value="C:ribosome"/>
    <property type="evidence" value="ECO:0007669"/>
    <property type="project" value="UniProtKB-KW"/>
</dbReference>
<organism evidence="5 6">
    <name type="scientific">Gigaspora rosea</name>
    <dbReference type="NCBI Taxonomy" id="44941"/>
    <lineage>
        <taxon>Eukaryota</taxon>
        <taxon>Fungi</taxon>
        <taxon>Fungi incertae sedis</taxon>
        <taxon>Mucoromycota</taxon>
        <taxon>Glomeromycotina</taxon>
        <taxon>Glomeromycetes</taxon>
        <taxon>Diversisporales</taxon>
        <taxon>Gigasporaceae</taxon>
        <taxon>Gigaspora</taxon>
    </lineage>
</organism>
<sequence>MASVVCDPAPDDLLWLLVRKNHSFLTKRNGAQFSSEPNNLTNLHSYKYSGLACKKTIGITPAPNNRGVIVSSRKSKVESHKPAKSIHKVTLSKGIRRSAKSFCNSFTRAGYRPDLRKEALARISAIYQTQRPVKVHARKTGRRHTQKQK</sequence>
<dbReference type="GO" id="GO:0003735">
    <property type="term" value="F:structural constituent of ribosome"/>
    <property type="evidence" value="ECO:0007669"/>
    <property type="project" value="InterPro"/>
</dbReference>
<evidence type="ECO:0000256" key="3">
    <source>
        <dbReference type="ARBA" id="ARBA00023274"/>
    </source>
</evidence>
<comment type="caution">
    <text evidence="5">The sequence shown here is derived from an EMBL/GenBank/DDBJ whole genome shotgun (WGS) entry which is preliminary data.</text>
</comment>
<keyword evidence="2 5" id="KW-0689">Ribosomal protein</keyword>
<dbReference type="InterPro" id="IPR002672">
    <property type="entry name" value="Ribosomal_eL28"/>
</dbReference>
<proteinExistence type="inferred from homology"/>
<evidence type="ECO:0000259" key="4">
    <source>
        <dbReference type="Pfam" id="PF01778"/>
    </source>
</evidence>
<accession>A0A397URU6</accession>
<dbReference type="InterPro" id="IPR029004">
    <property type="entry name" value="Ribosomal_eL28/Mak16"/>
</dbReference>
<comment type="similarity">
    <text evidence="1">Belongs to the eukaryotic ribosomal protein eL28 family.</text>
</comment>
<reference evidence="5 6" key="1">
    <citation type="submission" date="2018-06" db="EMBL/GenBank/DDBJ databases">
        <title>Comparative genomics reveals the genomic features of Rhizophagus irregularis, R. cerebriforme, R. diaphanum and Gigaspora rosea, and their symbiotic lifestyle signature.</title>
        <authorList>
            <person name="Morin E."/>
            <person name="San Clemente H."/>
            <person name="Chen E.C.H."/>
            <person name="De La Providencia I."/>
            <person name="Hainaut M."/>
            <person name="Kuo A."/>
            <person name="Kohler A."/>
            <person name="Murat C."/>
            <person name="Tang N."/>
            <person name="Roy S."/>
            <person name="Loubradou J."/>
            <person name="Henrissat B."/>
            <person name="Grigoriev I.V."/>
            <person name="Corradi N."/>
            <person name="Roux C."/>
            <person name="Martin F.M."/>
        </authorList>
    </citation>
    <scope>NUCLEOTIDE SEQUENCE [LARGE SCALE GENOMIC DNA]</scope>
    <source>
        <strain evidence="5 6">DAOM 194757</strain>
    </source>
</reference>
<evidence type="ECO:0000256" key="2">
    <source>
        <dbReference type="ARBA" id="ARBA00022980"/>
    </source>
</evidence>
<protein>
    <submittedName>
        <fullName evidence="5">60S ribosomal protein L28</fullName>
    </submittedName>
</protein>
<evidence type="ECO:0000313" key="6">
    <source>
        <dbReference type="Proteomes" id="UP000266673"/>
    </source>
</evidence>
<dbReference type="Proteomes" id="UP000266673">
    <property type="component" value="Unassembled WGS sequence"/>
</dbReference>
<keyword evidence="3" id="KW-0687">Ribonucleoprotein</keyword>
<gene>
    <name evidence="5" type="ORF">C2G38_2041413</name>
</gene>
<evidence type="ECO:0000256" key="1">
    <source>
        <dbReference type="ARBA" id="ARBA00007926"/>
    </source>
</evidence>
<dbReference type="FunFam" id="3.30.390.110:FF:000002">
    <property type="entry name" value="60S ribosomal protein L28"/>
    <property type="match status" value="1"/>
</dbReference>
<dbReference type="Pfam" id="PF01778">
    <property type="entry name" value="Ribosomal_L28e"/>
    <property type="match status" value="1"/>
</dbReference>
<dbReference type="OrthoDB" id="338850at2759"/>
<dbReference type="Gene3D" id="3.30.390.110">
    <property type="match status" value="1"/>
</dbReference>